<feature type="transmembrane region" description="Helical" evidence="12">
    <location>
        <begin position="20"/>
        <end position="37"/>
    </location>
</feature>
<keyword evidence="3 12" id="KW-1003">Cell membrane</keyword>
<keyword evidence="7 12" id="KW-0811">Translocation</keyword>
<dbReference type="STRING" id="1197717.BED41_05880"/>
<dbReference type="FunFam" id="1.20.1640.10:FF:000024">
    <property type="entry name" value="Multifunctional fusion protein"/>
    <property type="match status" value="1"/>
</dbReference>
<evidence type="ECO:0000313" key="14">
    <source>
        <dbReference type="Proteomes" id="UP000093044"/>
    </source>
</evidence>
<reference evidence="13" key="1">
    <citation type="submission" date="2016-08" db="EMBL/GenBank/DDBJ databases">
        <title>Complete genome of Cloacibacillus porcorum.</title>
        <authorList>
            <person name="Looft T."/>
            <person name="Bayles D.O."/>
            <person name="Alt D.P."/>
        </authorList>
    </citation>
    <scope>NUCLEOTIDE SEQUENCE [LARGE SCALE GENOMIC DNA]</scope>
    <source>
        <strain evidence="13">CL-84</strain>
    </source>
</reference>
<evidence type="ECO:0000256" key="10">
    <source>
        <dbReference type="ARBA" id="ARBA00060856"/>
    </source>
</evidence>
<keyword evidence="14" id="KW-1185">Reference proteome</keyword>
<dbReference type="RefSeq" id="WP_066744006.1">
    <property type="nucleotide sequence ID" value="NZ_CALCLR010000067.1"/>
</dbReference>
<dbReference type="Pfam" id="PF07549">
    <property type="entry name" value="Sec_GG"/>
    <property type="match status" value="1"/>
</dbReference>
<dbReference type="KEGG" id="cpor:BED41_05880"/>
<dbReference type="GO" id="GO:0065002">
    <property type="term" value="P:intracellular protein transmembrane transport"/>
    <property type="evidence" value="ECO:0007669"/>
    <property type="project" value="UniProtKB-UniRule"/>
</dbReference>
<dbReference type="EMBL" id="CP016757">
    <property type="protein sequence ID" value="ANZ44660.1"/>
    <property type="molecule type" value="Genomic_DNA"/>
</dbReference>
<dbReference type="GO" id="GO:0015450">
    <property type="term" value="F:protein-transporting ATPase activity"/>
    <property type="evidence" value="ECO:0007669"/>
    <property type="project" value="InterPro"/>
</dbReference>
<protein>
    <recommendedName>
        <fullName evidence="12">Protein-export membrane protein SecF</fullName>
    </recommendedName>
</protein>
<feature type="transmembrane region" description="Helical" evidence="12">
    <location>
        <begin position="182"/>
        <end position="199"/>
    </location>
</feature>
<dbReference type="PRINTS" id="PR01755">
    <property type="entry name" value="SECFTRNLCASE"/>
</dbReference>
<dbReference type="Gene3D" id="1.20.1640.10">
    <property type="entry name" value="Multidrug efflux transporter AcrB transmembrane domain"/>
    <property type="match status" value="1"/>
</dbReference>
<dbReference type="NCBIfam" id="TIGR00966">
    <property type="entry name" value="transloc_SecF"/>
    <property type="match status" value="1"/>
</dbReference>
<keyword evidence="6 12" id="KW-1133">Transmembrane helix</keyword>
<gene>
    <name evidence="12" type="primary">secF</name>
    <name evidence="13" type="ORF">BED41_05880</name>
</gene>
<feature type="transmembrane region" description="Helical" evidence="12">
    <location>
        <begin position="157"/>
        <end position="176"/>
    </location>
</feature>
<dbReference type="GeneID" id="83057380"/>
<evidence type="ECO:0000256" key="6">
    <source>
        <dbReference type="ARBA" id="ARBA00022989"/>
    </source>
</evidence>
<dbReference type="GO" id="GO:0006605">
    <property type="term" value="P:protein targeting"/>
    <property type="evidence" value="ECO:0007669"/>
    <property type="project" value="UniProtKB-UniRule"/>
</dbReference>
<dbReference type="OrthoDB" id="9805019at2"/>
<dbReference type="HAMAP" id="MF_01464_B">
    <property type="entry name" value="SecF_B"/>
    <property type="match status" value="1"/>
</dbReference>
<evidence type="ECO:0000256" key="4">
    <source>
        <dbReference type="ARBA" id="ARBA00022692"/>
    </source>
</evidence>
<comment type="function">
    <text evidence="9 12">Part of the Sec protein translocase complex. Interacts with the SecYEG preprotein conducting channel. SecDF uses the proton motive force (PMF) to complete protein translocation after the ATP-dependent function of SecA.</text>
</comment>
<evidence type="ECO:0000256" key="8">
    <source>
        <dbReference type="ARBA" id="ARBA00023136"/>
    </source>
</evidence>
<evidence type="ECO:0000256" key="5">
    <source>
        <dbReference type="ARBA" id="ARBA00022927"/>
    </source>
</evidence>
<dbReference type="AlphaFoldDB" id="A0A1B2I3V0"/>
<dbReference type="GO" id="GO:0043952">
    <property type="term" value="P:protein transport by the Sec complex"/>
    <property type="evidence" value="ECO:0007669"/>
    <property type="project" value="UniProtKB-UniRule"/>
</dbReference>
<proteinExistence type="inferred from homology"/>
<comment type="subcellular location">
    <subcellularLocation>
        <location evidence="1 12">Cell membrane</location>
        <topology evidence="1 12">Multi-pass membrane protein</topology>
    </subcellularLocation>
</comment>
<comment type="similarity">
    <text evidence="11">In the N-terminal section; belongs to the SecD/SecF family. SecD subfamily.</text>
</comment>
<dbReference type="GO" id="GO:0005886">
    <property type="term" value="C:plasma membrane"/>
    <property type="evidence" value="ECO:0007669"/>
    <property type="project" value="UniProtKB-SubCell"/>
</dbReference>
<evidence type="ECO:0000256" key="12">
    <source>
        <dbReference type="HAMAP-Rule" id="MF_01464"/>
    </source>
</evidence>
<dbReference type="InterPro" id="IPR022813">
    <property type="entry name" value="SecD/SecF_arch_bac"/>
</dbReference>
<evidence type="ECO:0000256" key="11">
    <source>
        <dbReference type="ARBA" id="ARBA00061053"/>
    </source>
</evidence>
<dbReference type="InterPro" id="IPR055344">
    <property type="entry name" value="SecD_SecF_C_bact"/>
</dbReference>
<dbReference type="Pfam" id="PF02355">
    <property type="entry name" value="SecD_SecF_C"/>
    <property type="match status" value="1"/>
</dbReference>
<dbReference type="InterPro" id="IPR048634">
    <property type="entry name" value="SecD_SecF_C"/>
</dbReference>
<evidence type="ECO:0000256" key="1">
    <source>
        <dbReference type="ARBA" id="ARBA00004651"/>
    </source>
</evidence>
<feature type="transmembrane region" description="Helical" evidence="12">
    <location>
        <begin position="260"/>
        <end position="288"/>
    </location>
</feature>
<dbReference type="Proteomes" id="UP000093044">
    <property type="component" value="Chromosome"/>
</dbReference>
<organism evidence="13 14">
    <name type="scientific">Cloacibacillus porcorum</name>
    <dbReference type="NCBI Taxonomy" id="1197717"/>
    <lineage>
        <taxon>Bacteria</taxon>
        <taxon>Thermotogati</taxon>
        <taxon>Synergistota</taxon>
        <taxon>Synergistia</taxon>
        <taxon>Synergistales</taxon>
        <taxon>Synergistaceae</taxon>
        <taxon>Cloacibacillus</taxon>
    </lineage>
</organism>
<keyword evidence="2 12" id="KW-0813">Transport</keyword>
<dbReference type="InterPro" id="IPR022646">
    <property type="entry name" value="SecD/SecF_CS"/>
</dbReference>
<dbReference type="PANTHER" id="PTHR30081:SF8">
    <property type="entry name" value="PROTEIN TRANSLOCASE SUBUNIT SECF"/>
    <property type="match status" value="1"/>
</dbReference>
<sequence>MATFDASKLNFPFMKYRKMLIGISLVCILASFGLLMTKGLNLGVDFTGGLVLQVKFEKPVDIAEVRSALSKIDQGNATIQAFDATDVLLRFQAQDDQVRKDVLDVLKTDVGNYKVLRIDKIGPVVGSELRAQATYALLLALAGILIYMAFRFRFRFGAAAVISLMHDVILMLGVYSLTGKEVSVTFIAAILTVAGYSLNDSIVVLDRIRENWGQVRGKGIVELVNTSINQTLSRTINTSVTTLLPVISMYLFGGEVISNFAFAFLIGIGVGTYSSIYIASSMLVEWYLRSPKY</sequence>
<evidence type="ECO:0000256" key="3">
    <source>
        <dbReference type="ARBA" id="ARBA00022475"/>
    </source>
</evidence>
<evidence type="ECO:0000256" key="2">
    <source>
        <dbReference type="ARBA" id="ARBA00022448"/>
    </source>
</evidence>
<comment type="similarity">
    <text evidence="10">In the C-terminal section; belongs to the SecD/SecF family. SecF subfamily.</text>
</comment>
<evidence type="ECO:0000313" key="13">
    <source>
        <dbReference type="EMBL" id="ANZ44660.1"/>
    </source>
</evidence>
<dbReference type="InterPro" id="IPR005665">
    <property type="entry name" value="SecF_bac"/>
</dbReference>
<comment type="similarity">
    <text evidence="12">Belongs to the SecD/SecF family. SecF subfamily.</text>
</comment>
<feature type="transmembrane region" description="Helical" evidence="12">
    <location>
        <begin position="236"/>
        <end position="254"/>
    </location>
</feature>
<keyword evidence="8 12" id="KW-0472">Membrane</keyword>
<name>A0A1B2I3V0_9BACT</name>
<dbReference type="InterPro" id="IPR022645">
    <property type="entry name" value="SecD/SecF_bac"/>
</dbReference>
<evidence type="ECO:0000256" key="7">
    <source>
        <dbReference type="ARBA" id="ARBA00023010"/>
    </source>
</evidence>
<dbReference type="SUPFAM" id="SSF82866">
    <property type="entry name" value="Multidrug efflux transporter AcrB transmembrane domain"/>
    <property type="match status" value="1"/>
</dbReference>
<dbReference type="PANTHER" id="PTHR30081">
    <property type="entry name" value="PROTEIN-EXPORT MEMBRANE PROTEIN SEC"/>
    <property type="match status" value="1"/>
</dbReference>
<evidence type="ECO:0000256" key="9">
    <source>
        <dbReference type="ARBA" id="ARBA00059018"/>
    </source>
</evidence>
<comment type="subunit">
    <text evidence="12">Forms a complex with SecD. Part of the essential Sec protein translocation apparatus which comprises SecA, SecYEG and auxiliary proteins SecDF. Other proteins may also be involved.</text>
</comment>
<dbReference type="NCBIfam" id="TIGR00916">
    <property type="entry name" value="2A0604s01"/>
    <property type="match status" value="1"/>
</dbReference>
<accession>A0A1B2I3V0</accession>
<feature type="transmembrane region" description="Helical" evidence="12">
    <location>
        <begin position="133"/>
        <end position="150"/>
    </location>
</feature>
<keyword evidence="5 12" id="KW-0653">Protein transport</keyword>
<keyword evidence="4 12" id="KW-0812">Transmembrane</keyword>